<gene>
    <name evidence="1" type="ORF">CEXT_770171</name>
</gene>
<evidence type="ECO:0000313" key="2">
    <source>
        <dbReference type="Proteomes" id="UP001054945"/>
    </source>
</evidence>
<evidence type="ECO:0000313" key="1">
    <source>
        <dbReference type="EMBL" id="GIX93972.1"/>
    </source>
</evidence>
<accession>A0AAV4PFR0</accession>
<name>A0AAV4PFR0_CAEEX</name>
<proteinExistence type="predicted"/>
<dbReference type="AlphaFoldDB" id="A0AAV4PFR0"/>
<sequence length="102" mass="12074">MNSLFHQKFLHDLTRHYRLLSAAPQKTLHKVKELPFYTIIWSLIPHQRHSFVYGHPTGSLFTQSTLDFTSNKVDAVSCWMDSSWLLQIMIRVESLWVWNIDS</sequence>
<protein>
    <submittedName>
        <fullName evidence="1">Uncharacterized protein</fullName>
    </submittedName>
</protein>
<dbReference type="EMBL" id="BPLR01004317">
    <property type="protein sequence ID" value="GIX93972.1"/>
    <property type="molecule type" value="Genomic_DNA"/>
</dbReference>
<organism evidence="1 2">
    <name type="scientific">Caerostris extrusa</name>
    <name type="common">Bark spider</name>
    <name type="synonym">Caerostris bankana</name>
    <dbReference type="NCBI Taxonomy" id="172846"/>
    <lineage>
        <taxon>Eukaryota</taxon>
        <taxon>Metazoa</taxon>
        <taxon>Ecdysozoa</taxon>
        <taxon>Arthropoda</taxon>
        <taxon>Chelicerata</taxon>
        <taxon>Arachnida</taxon>
        <taxon>Araneae</taxon>
        <taxon>Araneomorphae</taxon>
        <taxon>Entelegynae</taxon>
        <taxon>Araneoidea</taxon>
        <taxon>Araneidae</taxon>
        <taxon>Caerostris</taxon>
    </lineage>
</organism>
<reference evidence="1 2" key="1">
    <citation type="submission" date="2021-06" db="EMBL/GenBank/DDBJ databases">
        <title>Caerostris extrusa draft genome.</title>
        <authorList>
            <person name="Kono N."/>
            <person name="Arakawa K."/>
        </authorList>
    </citation>
    <scope>NUCLEOTIDE SEQUENCE [LARGE SCALE GENOMIC DNA]</scope>
</reference>
<keyword evidence="2" id="KW-1185">Reference proteome</keyword>
<comment type="caution">
    <text evidence="1">The sequence shown here is derived from an EMBL/GenBank/DDBJ whole genome shotgun (WGS) entry which is preliminary data.</text>
</comment>
<dbReference type="Proteomes" id="UP001054945">
    <property type="component" value="Unassembled WGS sequence"/>
</dbReference>